<feature type="compositionally biased region" description="Basic and acidic residues" evidence="1">
    <location>
        <begin position="152"/>
        <end position="188"/>
    </location>
</feature>
<feature type="region of interest" description="Disordered" evidence="1">
    <location>
        <begin position="82"/>
        <end position="213"/>
    </location>
</feature>
<dbReference type="InterPro" id="IPR054505">
    <property type="entry name" value="Myb_DNA-bind_8"/>
</dbReference>
<comment type="caution">
    <text evidence="3">The sequence shown here is derived from an EMBL/GenBank/DDBJ whole genome shotgun (WGS) entry which is preliminary data.</text>
</comment>
<sequence>MPSRTHPDEKLLLLFHCLKASDYTTIDFHAVAAALGTTVAAARMRLNRLRAEIETRASNPEATTLPTSGRTETTTGWVHKTTTKKRAIEQHRHLPGTTAGGDQNARGGEGSSIKNQTAVPEIRTPGKRQTHGKTIDVSAAFSSDPSTALEPHIPHEGDVKNYEEGRAAATDRGEWRWSDSESEHEHPAKRCRSSPPKQKPNAQGIQTFAASSHSAATSTQDVFIVASEAEDAIIPPPLAIVTPSTTANRTNPWSLTPGRADSISDLLPPSPISIPTSSDSLSSTDANYGDSDNDMSIEDVIDPTTEMAPRIKDNSEMYGNNGPINEKQHSVGCIIQEAEEQRPNSQASQSSWLPLWFGLVRKERIGDHARR</sequence>
<evidence type="ECO:0000313" key="4">
    <source>
        <dbReference type="Proteomes" id="UP000606974"/>
    </source>
</evidence>
<dbReference type="EMBL" id="JAACFV010000091">
    <property type="protein sequence ID" value="KAF7506211.1"/>
    <property type="molecule type" value="Genomic_DNA"/>
</dbReference>
<dbReference type="Proteomes" id="UP000606974">
    <property type="component" value="Unassembled WGS sequence"/>
</dbReference>
<gene>
    <name evidence="3" type="ORF">GJ744_012103</name>
</gene>
<accession>A0A8H7AFM0</accession>
<name>A0A8H7AFM0_9EURO</name>
<dbReference type="OrthoDB" id="3944408at2759"/>
<evidence type="ECO:0000259" key="2">
    <source>
        <dbReference type="Pfam" id="PF22980"/>
    </source>
</evidence>
<feature type="region of interest" description="Disordered" evidence="1">
    <location>
        <begin position="241"/>
        <end position="297"/>
    </location>
</feature>
<evidence type="ECO:0000313" key="3">
    <source>
        <dbReference type="EMBL" id="KAF7506211.1"/>
    </source>
</evidence>
<keyword evidence="4" id="KW-1185">Reference proteome</keyword>
<evidence type="ECO:0000256" key="1">
    <source>
        <dbReference type="SAM" id="MobiDB-lite"/>
    </source>
</evidence>
<protein>
    <recommendedName>
        <fullName evidence="2">Myb-like DNA-binding domain-containing protein</fullName>
    </recommendedName>
</protein>
<feature type="compositionally biased region" description="Polar residues" evidence="1">
    <location>
        <begin position="242"/>
        <end position="254"/>
    </location>
</feature>
<feature type="domain" description="Myb-like DNA-binding" evidence="2">
    <location>
        <begin position="7"/>
        <end position="54"/>
    </location>
</feature>
<dbReference type="Pfam" id="PF22980">
    <property type="entry name" value="Myb_DNA-bind_8"/>
    <property type="match status" value="1"/>
</dbReference>
<organism evidence="3 4">
    <name type="scientific">Endocarpon pusillum</name>
    <dbReference type="NCBI Taxonomy" id="364733"/>
    <lineage>
        <taxon>Eukaryota</taxon>
        <taxon>Fungi</taxon>
        <taxon>Dikarya</taxon>
        <taxon>Ascomycota</taxon>
        <taxon>Pezizomycotina</taxon>
        <taxon>Eurotiomycetes</taxon>
        <taxon>Chaetothyriomycetidae</taxon>
        <taxon>Verrucariales</taxon>
        <taxon>Verrucariaceae</taxon>
        <taxon>Endocarpon</taxon>
    </lineage>
</organism>
<dbReference type="AlphaFoldDB" id="A0A8H7AFM0"/>
<proteinExistence type="predicted"/>
<reference evidence="3" key="1">
    <citation type="submission" date="2020-02" db="EMBL/GenBank/DDBJ databases">
        <authorList>
            <person name="Palmer J.M."/>
        </authorList>
    </citation>
    <scope>NUCLEOTIDE SEQUENCE</scope>
    <source>
        <strain evidence="3">EPUS1.4</strain>
        <tissue evidence="3">Thallus</tissue>
    </source>
</reference>
<feature type="compositionally biased region" description="Low complexity" evidence="1">
    <location>
        <begin position="261"/>
        <end position="285"/>
    </location>
</feature>